<feature type="chain" id="PRO_5047215951" evidence="2">
    <location>
        <begin position="25"/>
        <end position="324"/>
    </location>
</feature>
<dbReference type="EMBL" id="JAPTYD010000019">
    <property type="protein sequence ID" value="MCZ0962623.1"/>
    <property type="molecule type" value="Genomic_DNA"/>
</dbReference>
<gene>
    <name evidence="3" type="ORF">OU682_13450</name>
</gene>
<evidence type="ECO:0000313" key="4">
    <source>
        <dbReference type="Proteomes" id="UP001149822"/>
    </source>
</evidence>
<evidence type="ECO:0000256" key="2">
    <source>
        <dbReference type="SAM" id="SignalP"/>
    </source>
</evidence>
<keyword evidence="2" id="KW-0732">Signal</keyword>
<evidence type="ECO:0000313" key="3">
    <source>
        <dbReference type="EMBL" id="MCZ0962623.1"/>
    </source>
</evidence>
<dbReference type="Proteomes" id="UP001149822">
    <property type="component" value="Unassembled WGS sequence"/>
</dbReference>
<dbReference type="PANTHER" id="PTHR42928:SF5">
    <property type="entry name" value="BLR1237 PROTEIN"/>
    <property type="match status" value="1"/>
</dbReference>
<feature type="signal peptide" evidence="2">
    <location>
        <begin position="1"/>
        <end position="24"/>
    </location>
</feature>
<dbReference type="PANTHER" id="PTHR42928">
    <property type="entry name" value="TRICARBOXYLATE-BINDING PROTEIN"/>
    <property type="match status" value="1"/>
</dbReference>
<dbReference type="Gene3D" id="3.40.190.150">
    <property type="entry name" value="Bordetella uptake gene, domain 1"/>
    <property type="match status" value="1"/>
</dbReference>
<keyword evidence="4" id="KW-1185">Reference proteome</keyword>
<comment type="caution">
    <text evidence="3">The sequence shown here is derived from an EMBL/GenBank/DDBJ whole genome shotgun (WGS) entry which is preliminary data.</text>
</comment>
<dbReference type="PIRSF" id="PIRSF017082">
    <property type="entry name" value="YflP"/>
    <property type="match status" value="1"/>
</dbReference>
<comment type="similarity">
    <text evidence="1">Belongs to the UPF0065 (bug) family.</text>
</comment>
<dbReference type="Gene3D" id="3.40.190.10">
    <property type="entry name" value="Periplasmic binding protein-like II"/>
    <property type="match status" value="1"/>
</dbReference>
<accession>A0ABT4J6C4</accession>
<dbReference type="RefSeq" id="WP_268942663.1">
    <property type="nucleotide sequence ID" value="NZ_JAPTYD010000019.1"/>
</dbReference>
<dbReference type="InterPro" id="IPR042100">
    <property type="entry name" value="Bug_dom1"/>
</dbReference>
<protein>
    <submittedName>
        <fullName evidence="3">Tripartite tricarboxylate transporter substrate-binding protein</fullName>
    </submittedName>
</protein>
<proteinExistence type="inferred from homology"/>
<sequence>MRTFKVTTKVVLGILPFMAGAAMAQDYPSQNITIVVPAAAGGPSDTVARLIADKMSAEFGQQVLIENMGGAGGSLGAARVAKAEPDGYTLLLYHVGVSTFGALYPNLPYDTNTAFSSVGLVTDVPMTLVSRKDLEAADVAGLLDWLKGEGTGATFGTAGVGSVSDLCGRQLSEATGIEFTVVPYKGTGPAMTDLLGGQIDLMCDQTTNTANQIKAGEIKPYAVTTPERIALLPDTPTLAENGLEGFNLSAWHAIWAPAGTPDDVRNRLSEALQKALADPDVIDRFATLGTTPVAPDLATPAAMDERFTSEIERWSKLLAGAPAN</sequence>
<evidence type="ECO:0000256" key="1">
    <source>
        <dbReference type="ARBA" id="ARBA00006987"/>
    </source>
</evidence>
<name>A0ABT4J6C4_9RHOB</name>
<organism evidence="3 4">
    <name type="scientific">Paracoccus benzoatiresistens</name>
    <dbReference type="NCBI Taxonomy" id="2997341"/>
    <lineage>
        <taxon>Bacteria</taxon>
        <taxon>Pseudomonadati</taxon>
        <taxon>Pseudomonadota</taxon>
        <taxon>Alphaproteobacteria</taxon>
        <taxon>Rhodobacterales</taxon>
        <taxon>Paracoccaceae</taxon>
        <taxon>Paracoccus</taxon>
    </lineage>
</organism>
<dbReference type="InterPro" id="IPR005064">
    <property type="entry name" value="BUG"/>
</dbReference>
<dbReference type="SUPFAM" id="SSF53850">
    <property type="entry name" value="Periplasmic binding protein-like II"/>
    <property type="match status" value="1"/>
</dbReference>
<reference evidence="3" key="1">
    <citation type="submission" date="2022-12" db="EMBL/GenBank/DDBJ databases">
        <title>Paracoccus sp. EF6 isolated from a lake water.</title>
        <authorList>
            <person name="Liu H."/>
        </authorList>
    </citation>
    <scope>NUCLEOTIDE SEQUENCE</scope>
    <source>
        <strain evidence="3">EF6</strain>
    </source>
</reference>
<dbReference type="Pfam" id="PF03401">
    <property type="entry name" value="TctC"/>
    <property type="match status" value="1"/>
</dbReference>